<dbReference type="AlphaFoldDB" id="A0A2S7ZPV1"/>
<feature type="transmembrane region" description="Helical" evidence="1">
    <location>
        <begin position="89"/>
        <end position="109"/>
    </location>
</feature>
<evidence type="ECO:0000313" key="3">
    <source>
        <dbReference type="Proteomes" id="UP000238877"/>
    </source>
</evidence>
<dbReference type="EMBL" id="PPDF01000008">
    <property type="protein sequence ID" value="PQL25157.1"/>
    <property type="molecule type" value="Genomic_DNA"/>
</dbReference>
<feature type="transmembrane region" description="Helical" evidence="1">
    <location>
        <begin position="51"/>
        <end position="69"/>
    </location>
</feature>
<proteinExistence type="predicted"/>
<organism evidence="2 3">
    <name type="scientific">Veillonella tobetsuensis</name>
    <dbReference type="NCBI Taxonomy" id="1110546"/>
    <lineage>
        <taxon>Bacteria</taxon>
        <taxon>Bacillati</taxon>
        <taxon>Bacillota</taxon>
        <taxon>Negativicutes</taxon>
        <taxon>Veillonellales</taxon>
        <taxon>Veillonellaceae</taxon>
        <taxon>Veillonella</taxon>
    </lineage>
</organism>
<comment type="caution">
    <text evidence="2">The sequence shown here is derived from an EMBL/GenBank/DDBJ whole genome shotgun (WGS) entry which is preliminary data.</text>
</comment>
<reference evidence="2 3" key="1">
    <citation type="submission" date="2018-01" db="EMBL/GenBank/DDBJ databases">
        <title>Draft genome sequences of clinical isolates and type strains of oral Veillonella including Veillonella infantum sp., nov.</title>
        <authorList>
            <person name="Mashima I."/>
            <person name="Liao Y.-C."/>
            <person name="Sabharwal A."/>
            <person name="Haase E.M."/>
            <person name="Nakazawa F."/>
            <person name="Scannapieco F.A."/>
        </authorList>
    </citation>
    <scope>NUCLEOTIDE SEQUENCE [LARGE SCALE GENOMIC DNA]</scope>
    <source>
        <strain evidence="2 3">Y6</strain>
    </source>
</reference>
<keyword evidence="1" id="KW-1133">Transmembrane helix</keyword>
<sequence length="156" mass="18712">MFLLSYIENISFSHLIMMISLIIFLIYFLIKVLLEILKKYGFVTYTIGRDYAWYNWLSLVNILFSLAFIVSSDFIGSVDFFQFTISERILLGVVLLDVLLSFNIHNHLLEYRAYNLKEIKRIEYTTQRKHYVRQASYLIIIWLLSILVFNIDLWLF</sequence>
<evidence type="ECO:0000256" key="1">
    <source>
        <dbReference type="SAM" id="Phobius"/>
    </source>
</evidence>
<feature type="transmembrane region" description="Helical" evidence="1">
    <location>
        <begin position="130"/>
        <end position="151"/>
    </location>
</feature>
<protein>
    <submittedName>
        <fullName evidence="2">Uncharacterized protein</fullName>
    </submittedName>
</protein>
<accession>A0A2S7ZPV1</accession>
<evidence type="ECO:0000313" key="2">
    <source>
        <dbReference type="EMBL" id="PQL25157.1"/>
    </source>
</evidence>
<name>A0A2S7ZPV1_9FIRM</name>
<keyword evidence="1" id="KW-0812">Transmembrane</keyword>
<feature type="transmembrane region" description="Helical" evidence="1">
    <location>
        <begin position="12"/>
        <end position="30"/>
    </location>
</feature>
<gene>
    <name evidence="2" type="ORF">VTHSUH11_03435</name>
</gene>
<dbReference type="Proteomes" id="UP000238877">
    <property type="component" value="Unassembled WGS sequence"/>
</dbReference>
<keyword evidence="1" id="KW-0472">Membrane</keyword>